<dbReference type="STRING" id="28028.CFLV_05120"/>
<protein>
    <submittedName>
        <fullName evidence="2">Membrane protein</fullName>
    </submittedName>
</protein>
<dbReference type="RefSeq" id="WP_075729618.1">
    <property type="nucleotide sequence ID" value="NZ_BJNB01000001.1"/>
</dbReference>
<dbReference type="KEGG" id="cfc:CFLV_05120"/>
<keyword evidence="1" id="KW-0472">Membrane</keyword>
<feature type="transmembrane region" description="Helical" evidence="1">
    <location>
        <begin position="118"/>
        <end position="140"/>
    </location>
</feature>
<feature type="transmembrane region" description="Helical" evidence="1">
    <location>
        <begin position="56"/>
        <end position="78"/>
    </location>
</feature>
<dbReference type="AlphaFoldDB" id="A0A1L7CLA3"/>
<feature type="transmembrane region" description="Helical" evidence="1">
    <location>
        <begin position="30"/>
        <end position="49"/>
    </location>
</feature>
<keyword evidence="4" id="KW-1185">Reference proteome</keyword>
<dbReference type="Proteomes" id="UP000185479">
    <property type="component" value="Chromosome"/>
</dbReference>
<evidence type="ECO:0000313" key="2">
    <source>
        <dbReference type="EMBL" id="APT86622.1"/>
    </source>
</evidence>
<organism evidence="2 4">
    <name type="scientific">Corynebacterium flavescens</name>
    <dbReference type="NCBI Taxonomy" id="28028"/>
    <lineage>
        <taxon>Bacteria</taxon>
        <taxon>Bacillati</taxon>
        <taxon>Actinomycetota</taxon>
        <taxon>Actinomycetes</taxon>
        <taxon>Mycobacteriales</taxon>
        <taxon>Corynebacteriaceae</taxon>
        <taxon>Corynebacterium</taxon>
    </lineage>
</organism>
<dbReference type="GeneID" id="82880095"/>
<gene>
    <name evidence="3" type="ORF">CFL01nite_01100</name>
    <name evidence="2" type="ORF">CFLV_05120</name>
</gene>
<dbReference type="Proteomes" id="UP000315353">
    <property type="component" value="Unassembled WGS sequence"/>
</dbReference>
<evidence type="ECO:0000313" key="5">
    <source>
        <dbReference type="Proteomes" id="UP000315353"/>
    </source>
</evidence>
<reference evidence="3 5" key="2">
    <citation type="submission" date="2019-06" db="EMBL/GenBank/DDBJ databases">
        <title>Whole genome shotgun sequence of Corynebacterium flavescens NBRC 14136.</title>
        <authorList>
            <person name="Hosoyama A."/>
            <person name="Uohara A."/>
            <person name="Ohji S."/>
            <person name="Ichikawa N."/>
        </authorList>
    </citation>
    <scope>NUCLEOTIDE SEQUENCE [LARGE SCALE GENOMIC DNA]</scope>
    <source>
        <strain evidence="3 5">NBRC 14136</strain>
    </source>
</reference>
<feature type="transmembrane region" description="Helical" evidence="1">
    <location>
        <begin position="90"/>
        <end position="109"/>
    </location>
</feature>
<keyword evidence="1" id="KW-1133">Transmembrane helix</keyword>
<dbReference type="EMBL" id="CP009246">
    <property type="protein sequence ID" value="APT86622.1"/>
    <property type="molecule type" value="Genomic_DNA"/>
</dbReference>
<sequence length="148" mass="16131">MTENASSDPEINDVADFDDPRRPLERALRFGWWALVAITIVSLAVWGGVKGLPGIWGVLIGASVAGAFVLFTALSVLFTSNTTPTTTLAVIMGSWLLKLVLLLVVLFIIRDLEFYDRMALFVTVVLALILTLGTETWGIITSRVSYVS</sequence>
<dbReference type="OrthoDB" id="4775022at2"/>
<evidence type="ECO:0000313" key="3">
    <source>
        <dbReference type="EMBL" id="GEB96615.1"/>
    </source>
</evidence>
<evidence type="ECO:0000256" key="1">
    <source>
        <dbReference type="SAM" id="Phobius"/>
    </source>
</evidence>
<name>A0A1L7CLA3_CORFL</name>
<proteinExistence type="predicted"/>
<evidence type="ECO:0000313" key="4">
    <source>
        <dbReference type="Proteomes" id="UP000185479"/>
    </source>
</evidence>
<reference evidence="2 4" key="1">
    <citation type="submission" date="2014-08" db="EMBL/GenBank/DDBJ databases">
        <title>Complete genome sequence of Corynebacterium flavescens OJ8(T)(=DSM 20296(T)), isolated from cheese.</title>
        <authorList>
            <person name="Ruckert C."/>
            <person name="Albersmeier A."/>
            <person name="Winkler A."/>
            <person name="Kalinowski J."/>
        </authorList>
    </citation>
    <scope>NUCLEOTIDE SEQUENCE [LARGE SCALE GENOMIC DNA]</scope>
    <source>
        <strain evidence="2 4">OJ8</strain>
    </source>
</reference>
<keyword evidence="1" id="KW-0812">Transmembrane</keyword>
<dbReference type="EMBL" id="BJNB01000001">
    <property type="protein sequence ID" value="GEB96615.1"/>
    <property type="molecule type" value="Genomic_DNA"/>
</dbReference>
<accession>A0A1L7CLA3</accession>